<dbReference type="AlphaFoldDB" id="A0A1A9VUW6"/>
<dbReference type="InterPro" id="IPR011009">
    <property type="entry name" value="Kinase-like_dom_sf"/>
</dbReference>
<evidence type="ECO:0000313" key="16">
    <source>
        <dbReference type="Proteomes" id="UP000078200"/>
    </source>
</evidence>
<dbReference type="GO" id="GO:0004674">
    <property type="term" value="F:protein serine/threonine kinase activity"/>
    <property type="evidence" value="ECO:0007669"/>
    <property type="project" value="UniProtKB-KW"/>
</dbReference>
<evidence type="ECO:0000256" key="7">
    <source>
        <dbReference type="ARBA" id="ARBA00022687"/>
    </source>
</evidence>
<evidence type="ECO:0000256" key="10">
    <source>
        <dbReference type="ARBA" id="ARBA00022840"/>
    </source>
</evidence>
<keyword evidence="10 11" id="KW-0067">ATP-binding</keyword>
<dbReference type="STRING" id="7395.A0A1A9VUW6"/>
<feature type="region of interest" description="Disordered" evidence="13">
    <location>
        <begin position="361"/>
        <end position="390"/>
    </location>
</feature>
<evidence type="ECO:0000256" key="11">
    <source>
        <dbReference type="PROSITE-ProRule" id="PRU10141"/>
    </source>
</evidence>
<accession>A0A1A9VUW6</accession>
<dbReference type="InterPro" id="IPR017441">
    <property type="entry name" value="Protein_kinase_ATP_BS"/>
</dbReference>
<keyword evidence="5 12" id="KW-0723">Serine/threonine-protein kinase</keyword>
<evidence type="ECO:0000256" key="12">
    <source>
        <dbReference type="RuleBase" id="RU000304"/>
    </source>
</evidence>
<evidence type="ECO:0000256" key="1">
    <source>
        <dbReference type="ARBA" id="ARBA00004496"/>
    </source>
</evidence>
<feature type="binding site" evidence="11">
    <location>
        <position position="35"/>
    </location>
    <ligand>
        <name>ATP</name>
        <dbReference type="ChEBI" id="CHEBI:30616"/>
    </ligand>
</feature>
<evidence type="ECO:0000256" key="5">
    <source>
        <dbReference type="ARBA" id="ARBA00022527"/>
    </source>
</evidence>
<keyword evidence="4" id="KW-0963">Cytoplasm</keyword>
<dbReference type="Pfam" id="PF12605">
    <property type="entry name" value="CK1gamma_C"/>
    <property type="match status" value="1"/>
</dbReference>
<organism evidence="15 16">
    <name type="scientific">Glossina austeni</name>
    <name type="common">Savannah tsetse fly</name>
    <dbReference type="NCBI Taxonomy" id="7395"/>
    <lineage>
        <taxon>Eukaryota</taxon>
        <taxon>Metazoa</taxon>
        <taxon>Ecdysozoa</taxon>
        <taxon>Arthropoda</taxon>
        <taxon>Hexapoda</taxon>
        <taxon>Insecta</taxon>
        <taxon>Pterygota</taxon>
        <taxon>Neoptera</taxon>
        <taxon>Endopterygota</taxon>
        <taxon>Diptera</taxon>
        <taxon>Brachycera</taxon>
        <taxon>Muscomorpha</taxon>
        <taxon>Hippoboscoidea</taxon>
        <taxon>Glossinidae</taxon>
        <taxon>Glossina</taxon>
    </lineage>
</organism>
<sequence>MLGLNFRVGEEIGRGNFSELRLGRNVHNNEHVAVKMEPTKSKYPQLHLEYEFYKLLGSRDSESCPEGIPRVFFLGTWCGRYNAMVLELLELSLEDLFNMCNRKFSLKTVLMICKQLLHRIEYVHSRNLIYRDVKPENFLIGRKAMKREKIIYIVDFGLANEYIDVDTNNHIPYRENKCLTGTARYMSINTHTGKEQSRRDDLEALGYMFIYFLRGSLPWQGLKAGTVKERYQKIGDMKRATPIHVLCHNCPEEFSIYLRYVRRLDFFEAPSYGFVRKLFQGLFDRKGYVDDGEFDWTQKAMSTQVGYLQTRYDVNISPNKDRNNVAQPGVTAWHDEAKQGCMLNNLKPTDRCASTHVLSSANDDLNADDPNAGHSNPAVTQPPKAEPMDKSKCCCTFKGKKKRSSRQKRIDDAQCGPACETVTC</sequence>
<keyword evidence="6" id="KW-0808">Transferase</keyword>
<dbReference type="InterPro" id="IPR008271">
    <property type="entry name" value="Ser/Thr_kinase_AS"/>
</dbReference>
<reference evidence="15" key="1">
    <citation type="submission" date="2020-05" db="UniProtKB">
        <authorList>
            <consortium name="EnsemblMetazoa"/>
        </authorList>
    </citation>
    <scope>IDENTIFICATION</scope>
    <source>
        <strain evidence="15">TTRI</strain>
    </source>
</reference>
<name>A0A1A9VUW6_GLOAU</name>
<dbReference type="Gene3D" id="1.10.510.10">
    <property type="entry name" value="Transferase(Phosphotransferase) domain 1"/>
    <property type="match status" value="1"/>
</dbReference>
<comment type="similarity">
    <text evidence="2">Belongs to the protein kinase superfamily. CK1 Ser/Thr protein kinase family. Casein kinase I subfamily.</text>
</comment>
<keyword evidence="9" id="KW-0418">Kinase</keyword>
<evidence type="ECO:0000256" key="13">
    <source>
        <dbReference type="SAM" id="MobiDB-lite"/>
    </source>
</evidence>
<evidence type="ECO:0000256" key="6">
    <source>
        <dbReference type="ARBA" id="ARBA00022679"/>
    </source>
</evidence>
<dbReference type="EnsemblMetazoa" id="GAUT048470-RA">
    <property type="protein sequence ID" value="GAUT048470-PA"/>
    <property type="gene ID" value="GAUT048470"/>
</dbReference>
<evidence type="ECO:0000256" key="2">
    <source>
        <dbReference type="ARBA" id="ARBA00005926"/>
    </source>
</evidence>
<dbReference type="GO" id="GO:0005737">
    <property type="term" value="C:cytoplasm"/>
    <property type="evidence" value="ECO:0007669"/>
    <property type="project" value="UniProtKB-SubCell"/>
</dbReference>
<evidence type="ECO:0000313" key="15">
    <source>
        <dbReference type="EnsemblMetazoa" id="GAUT048470-PA"/>
    </source>
</evidence>
<dbReference type="EC" id="2.7.11.1" evidence="3"/>
<keyword evidence="8 11" id="KW-0547">Nucleotide-binding</keyword>
<dbReference type="InterPro" id="IPR022247">
    <property type="entry name" value="Casein_kinase-1_gamma_C"/>
</dbReference>
<evidence type="ECO:0000256" key="4">
    <source>
        <dbReference type="ARBA" id="ARBA00022490"/>
    </source>
</evidence>
<dbReference type="GO" id="GO:0005524">
    <property type="term" value="F:ATP binding"/>
    <property type="evidence" value="ECO:0007669"/>
    <property type="project" value="UniProtKB-UniRule"/>
</dbReference>
<evidence type="ECO:0000259" key="14">
    <source>
        <dbReference type="PROSITE" id="PS50011"/>
    </source>
</evidence>
<dbReference type="InterPro" id="IPR000719">
    <property type="entry name" value="Prot_kinase_dom"/>
</dbReference>
<dbReference type="PROSITE" id="PS00107">
    <property type="entry name" value="PROTEIN_KINASE_ATP"/>
    <property type="match status" value="1"/>
</dbReference>
<dbReference type="Proteomes" id="UP000078200">
    <property type="component" value="Unassembled WGS sequence"/>
</dbReference>
<dbReference type="PROSITE" id="PS50011">
    <property type="entry name" value="PROTEIN_KINASE_DOM"/>
    <property type="match status" value="1"/>
</dbReference>
<evidence type="ECO:0000256" key="8">
    <source>
        <dbReference type="ARBA" id="ARBA00022741"/>
    </source>
</evidence>
<proteinExistence type="inferred from homology"/>
<dbReference type="FunFam" id="1.10.510.10:FF:001190">
    <property type="entry name" value="Uncharacterized protein"/>
    <property type="match status" value="1"/>
</dbReference>
<keyword evidence="16" id="KW-1185">Reference proteome</keyword>
<dbReference type="InterPro" id="IPR050235">
    <property type="entry name" value="CK1_Ser-Thr_kinase"/>
</dbReference>
<dbReference type="SMART" id="SM00220">
    <property type="entry name" value="S_TKc"/>
    <property type="match status" value="1"/>
</dbReference>
<dbReference type="PROSITE" id="PS00108">
    <property type="entry name" value="PROTEIN_KINASE_ST"/>
    <property type="match status" value="1"/>
</dbReference>
<evidence type="ECO:0000256" key="3">
    <source>
        <dbReference type="ARBA" id="ARBA00012513"/>
    </source>
</evidence>
<feature type="domain" description="Protein kinase" evidence="14">
    <location>
        <begin position="6"/>
        <end position="283"/>
    </location>
</feature>
<keyword evidence="7" id="KW-0879">Wnt signaling pathway</keyword>
<dbReference type="PANTHER" id="PTHR11909">
    <property type="entry name" value="CASEIN KINASE-RELATED"/>
    <property type="match status" value="1"/>
</dbReference>
<dbReference type="VEuPathDB" id="VectorBase:GAUT048470"/>
<evidence type="ECO:0000256" key="9">
    <source>
        <dbReference type="ARBA" id="ARBA00022777"/>
    </source>
</evidence>
<protein>
    <recommendedName>
        <fullName evidence="3">non-specific serine/threonine protein kinase</fullName>
        <ecNumber evidence="3">2.7.11.1</ecNumber>
    </recommendedName>
</protein>
<dbReference type="Pfam" id="PF00069">
    <property type="entry name" value="Pkinase"/>
    <property type="match status" value="1"/>
</dbReference>
<dbReference type="GO" id="GO:0016055">
    <property type="term" value="P:Wnt signaling pathway"/>
    <property type="evidence" value="ECO:0007669"/>
    <property type="project" value="UniProtKB-KW"/>
</dbReference>
<dbReference type="SUPFAM" id="SSF56112">
    <property type="entry name" value="Protein kinase-like (PK-like)"/>
    <property type="match status" value="1"/>
</dbReference>
<comment type="subcellular location">
    <subcellularLocation>
        <location evidence="1">Cytoplasm</location>
    </subcellularLocation>
</comment>